<keyword evidence="2" id="KW-1185">Reference proteome</keyword>
<protein>
    <submittedName>
        <fullName evidence="1">Uncharacterized protein</fullName>
    </submittedName>
</protein>
<proteinExistence type="predicted"/>
<dbReference type="RefSeq" id="WP_377485565.1">
    <property type="nucleotide sequence ID" value="NZ_JBHUOX010000009.1"/>
</dbReference>
<reference evidence="2" key="1">
    <citation type="journal article" date="2019" name="Int. J. Syst. Evol. Microbiol.">
        <title>The Global Catalogue of Microorganisms (GCM) 10K type strain sequencing project: providing services to taxonomists for standard genome sequencing and annotation.</title>
        <authorList>
            <consortium name="The Broad Institute Genomics Platform"/>
            <consortium name="The Broad Institute Genome Sequencing Center for Infectious Disease"/>
            <person name="Wu L."/>
            <person name="Ma J."/>
        </authorList>
    </citation>
    <scope>NUCLEOTIDE SEQUENCE [LARGE SCALE GENOMIC DNA]</scope>
    <source>
        <strain evidence="2">KCTC 23984</strain>
    </source>
</reference>
<sequence>MEEYKYNLNKLILATEKGLPIKTIEKMLEDNYEIPINTFRKHRAIKKKDERTIREDHLAIYAAFFNTTTEALRNYDLKTDKTLRQLKTQTKKDIKSELKTVLGIKRRTKF</sequence>
<name>A0ABW6BUL6_9BACT</name>
<accession>A0ABW6BUL6</accession>
<organism evidence="1 2">
    <name type="scientific">Pontibacter toksunensis</name>
    <dbReference type="NCBI Taxonomy" id="1332631"/>
    <lineage>
        <taxon>Bacteria</taxon>
        <taxon>Pseudomonadati</taxon>
        <taxon>Bacteroidota</taxon>
        <taxon>Cytophagia</taxon>
        <taxon>Cytophagales</taxon>
        <taxon>Hymenobacteraceae</taxon>
        <taxon>Pontibacter</taxon>
    </lineage>
</organism>
<dbReference type="EMBL" id="JBHUOX010000009">
    <property type="protein sequence ID" value="MFD3001454.1"/>
    <property type="molecule type" value="Genomic_DNA"/>
</dbReference>
<comment type="caution">
    <text evidence="1">The sequence shown here is derived from an EMBL/GenBank/DDBJ whole genome shotgun (WGS) entry which is preliminary data.</text>
</comment>
<evidence type="ECO:0000313" key="2">
    <source>
        <dbReference type="Proteomes" id="UP001597641"/>
    </source>
</evidence>
<gene>
    <name evidence="1" type="ORF">ACFS7Z_13865</name>
</gene>
<dbReference type="Proteomes" id="UP001597641">
    <property type="component" value="Unassembled WGS sequence"/>
</dbReference>
<evidence type="ECO:0000313" key="1">
    <source>
        <dbReference type="EMBL" id="MFD3001454.1"/>
    </source>
</evidence>